<keyword evidence="4" id="KW-0539">Nucleus</keyword>
<evidence type="ECO:0000256" key="2">
    <source>
        <dbReference type="ARBA" id="ARBA00022574"/>
    </source>
</evidence>
<comment type="subcellular location">
    <subcellularLocation>
        <location evidence="1">Nucleus</location>
        <location evidence="1">Nucleolus</location>
    </subcellularLocation>
</comment>
<organism evidence="8 9">
    <name type="scientific">Polyplax serrata</name>
    <name type="common">Common mouse louse</name>
    <dbReference type="NCBI Taxonomy" id="468196"/>
    <lineage>
        <taxon>Eukaryota</taxon>
        <taxon>Metazoa</taxon>
        <taxon>Ecdysozoa</taxon>
        <taxon>Arthropoda</taxon>
        <taxon>Hexapoda</taxon>
        <taxon>Insecta</taxon>
        <taxon>Pterygota</taxon>
        <taxon>Neoptera</taxon>
        <taxon>Paraneoptera</taxon>
        <taxon>Psocodea</taxon>
        <taxon>Troctomorpha</taxon>
        <taxon>Phthiraptera</taxon>
        <taxon>Anoplura</taxon>
        <taxon>Polyplacidae</taxon>
        <taxon>Polyplax</taxon>
    </lineage>
</organism>
<feature type="region of interest" description="Disordered" evidence="6">
    <location>
        <begin position="1"/>
        <end position="44"/>
    </location>
</feature>
<dbReference type="PROSITE" id="PS50082">
    <property type="entry name" value="WD_REPEATS_2"/>
    <property type="match status" value="1"/>
</dbReference>
<feature type="repeat" description="WD" evidence="5">
    <location>
        <begin position="312"/>
        <end position="344"/>
    </location>
</feature>
<evidence type="ECO:0000256" key="6">
    <source>
        <dbReference type="SAM" id="MobiDB-lite"/>
    </source>
</evidence>
<protein>
    <recommendedName>
        <fullName evidence="7">BING4 C-terminal domain-containing protein</fullName>
    </recommendedName>
</protein>
<keyword evidence="2 5" id="KW-0853">WD repeat</keyword>
<feature type="domain" description="BING4 C-terminal" evidence="7">
    <location>
        <begin position="393"/>
        <end position="471"/>
    </location>
</feature>
<comment type="caution">
    <text evidence="8">The sequence shown here is derived from an EMBL/GenBank/DDBJ whole genome shotgun (WGS) entry which is preliminary data.</text>
</comment>
<dbReference type="EMBL" id="JAWJWF010000001">
    <property type="protein sequence ID" value="KAK6641196.1"/>
    <property type="molecule type" value="Genomic_DNA"/>
</dbReference>
<reference evidence="8 9" key="1">
    <citation type="submission" date="2023-09" db="EMBL/GenBank/DDBJ databases">
        <title>Genomes of two closely related lineages of the louse Polyplax serrata with different host specificities.</title>
        <authorList>
            <person name="Martinu J."/>
            <person name="Tarabai H."/>
            <person name="Stefka J."/>
            <person name="Hypsa V."/>
        </authorList>
    </citation>
    <scope>NUCLEOTIDE SEQUENCE [LARGE SCALE GENOMIC DNA]</scope>
    <source>
        <strain evidence="8">98ZLc_SE</strain>
    </source>
</reference>
<dbReference type="InterPro" id="IPR001680">
    <property type="entry name" value="WD40_rpt"/>
</dbReference>
<feature type="region of interest" description="Disordered" evidence="6">
    <location>
        <begin position="539"/>
        <end position="565"/>
    </location>
</feature>
<dbReference type="PROSITE" id="PS50294">
    <property type="entry name" value="WD_REPEATS_REGION"/>
    <property type="match status" value="1"/>
</dbReference>
<name>A0ABR1BGB8_POLSC</name>
<dbReference type="InterPro" id="IPR012952">
    <property type="entry name" value="BING4_C_dom"/>
</dbReference>
<evidence type="ECO:0000256" key="1">
    <source>
        <dbReference type="ARBA" id="ARBA00004604"/>
    </source>
</evidence>
<feature type="compositionally biased region" description="Polar residues" evidence="6">
    <location>
        <begin position="1"/>
        <end position="18"/>
    </location>
</feature>
<evidence type="ECO:0000313" key="8">
    <source>
        <dbReference type="EMBL" id="KAK6641196.1"/>
    </source>
</evidence>
<dbReference type="SUPFAM" id="SSF50978">
    <property type="entry name" value="WD40 repeat-like"/>
    <property type="match status" value="1"/>
</dbReference>
<keyword evidence="9" id="KW-1185">Reference proteome</keyword>
<dbReference type="PANTHER" id="PTHR14085">
    <property type="entry name" value="WD-REPEAT PROTEIN BING4"/>
    <property type="match status" value="1"/>
</dbReference>
<dbReference type="InterPro" id="IPR015943">
    <property type="entry name" value="WD40/YVTN_repeat-like_dom_sf"/>
</dbReference>
<keyword evidence="3" id="KW-0677">Repeat</keyword>
<evidence type="ECO:0000259" key="7">
    <source>
        <dbReference type="SMART" id="SM01033"/>
    </source>
</evidence>
<sequence length="565" mass="64593">MTSTKELMQESNSESINLGDNVFQKNRKKNKFNKSKRMNENKRNRLKGMPKRDITKVINTKKFSKYDRGESTNTHSVKFKTEQNKIARREKKIKFGIKQSVKSEVLLVEDTGFLEPDEDEISTQFTQKNIKNSVDLLSASKGFDLNLEFGPYRMNYTRNGRYLLLGGRHGHLAAFDWIQKKLMCEINVMEEIFDVAWFHQETMFAVAQKKWVYIYDNQGIEIHCIKQMSDIYRMLFLPYHFLLATVSTKGFISWLDVSVGKMVKQFSMYRVSNASAIALHPANAMVCIGEPNGVVSFWGPNSNKPAITKWCHERSVSSVAFDPRGTNFTTASLGGQIKIWDARNLNGPVQFYKVRSAPRSISMSHRGVMAFALNNLVEVYNDRIKDGITEKKIYLRHNVSHPITNIEFCPFEDVLGVAHATGFCSMLVPGCGEPNFDALEINPFQTKSQRQEAEVKALLGKIPADLITWDAKELIKVNLPSREEIIKTKHQIMNVKAPSMSFTPRKKTGRKAGSVNVLQRKKIMKEDFRRNYIKEVKQLSGSQSNKTEGNKPVVTSVLDRFNKKN</sequence>
<dbReference type="InterPro" id="IPR036322">
    <property type="entry name" value="WD40_repeat_dom_sf"/>
</dbReference>
<proteinExistence type="predicted"/>
<feature type="compositionally biased region" description="Basic residues" evidence="6">
    <location>
        <begin position="25"/>
        <end position="36"/>
    </location>
</feature>
<dbReference type="SMART" id="SM00320">
    <property type="entry name" value="WD40"/>
    <property type="match status" value="3"/>
</dbReference>
<dbReference type="Pfam" id="PF00400">
    <property type="entry name" value="WD40"/>
    <property type="match status" value="1"/>
</dbReference>
<evidence type="ECO:0000256" key="3">
    <source>
        <dbReference type="ARBA" id="ARBA00022737"/>
    </source>
</evidence>
<evidence type="ECO:0000256" key="5">
    <source>
        <dbReference type="PROSITE-ProRule" id="PRU00221"/>
    </source>
</evidence>
<dbReference type="Pfam" id="PF08149">
    <property type="entry name" value="BING4CT"/>
    <property type="match status" value="1"/>
</dbReference>
<evidence type="ECO:0000313" key="9">
    <source>
        <dbReference type="Proteomes" id="UP001359485"/>
    </source>
</evidence>
<dbReference type="InterPro" id="IPR040315">
    <property type="entry name" value="WDR46/Utp7"/>
</dbReference>
<dbReference type="Proteomes" id="UP001359485">
    <property type="component" value="Unassembled WGS sequence"/>
</dbReference>
<gene>
    <name evidence="8" type="ORF">RUM44_012905</name>
</gene>
<evidence type="ECO:0000256" key="4">
    <source>
        <dbReference type="ARBA" id="ARBA00023242"/>
    </source>
</evidence>
<dbReference type="Gene3D" id="2.130.10.10">
    <property type="entry name" value="YVTN repeat-like/Quinoprotein amine dehydrogenase"/>
    <property type="match status" value="1"/>
</dbReference>
<dbReference type="PANTHER" id="PTHR14085:SF3">
    <property type="entry name" value="WD REPEAT-CONTAINING PROTEIN 46"/>
    <property type="match status" value="1"/>
</dbReference>
<dbReference type="SMART" id="SM01033">
    <property type="entry name" value="BING4CT"/>
    <property type="match status" value="1"/>
</dbReference>
<accession>A0ABR1BGB8</accession>